<evidence type="ECO:0000256" key="1">
    <source>
        <dbReference type="SAM" id="Phobius"/>
    </source>
</evidence>
<accession>A0A8H7F0F4</accession>
<sequence length="180" mass="20597">MSFDWIQMDSSHNKIPLNITPVLDATEVSPDSGLWLTLKLDDPNWTSYTKFTLRVSWPPSHPCDFFLKITDPLYVAPQLLRNRPLHPTYRKYVHLYAINTGVPTPSPTGEDMTWLRREPVSITLVLEPLLLGVLPQSLVPVIIALLLVIVLALVLLPQVKRYFNEIAAPFIQEFDRVKQK</sequence>
<keyword evidence="1" id="KW-0472">Membrane</keyword>
<dbReference type="EMBL" id="JABXXO010000009">
    <property type="protein sequence ID" value="KAF7770922.1"/>
    <property type="molecule type" value="Genomic_DNA"/>
</dbReference>
<dbReference type="Proteomes" id="UP000629468">
    <property type="component" value="Unassembled WGS sequence"/>
</dbReference>
<evidence type="ECO:0000313" key="3">
    <source>
        <dbReference type="Proteomes" id="UP000629468"/>
    </source>
</evidence>
<name>A0A8H7F0F4_AGABI</name>
<organism evidence="2 3">
    <name type="scientific">Agaricus bisporus var. burnettii</name>
    <dbReference type="NCBI Taxonomy" id="192524"/>
    <lineage>
        <taxon>Eukaryota</taxon>
        <taxon>Fungi</taxon>
        <taxon>Dikarya</taxon>
        <taxon>Basidiomycota</taxon>
        <taxon>Agaricomycotina</taxon>
        <taxon>Agaricomycetes</taxon>
        <taxon>Agaricomycetidae</taxon>
        <taxon>Agaricales</taxon>
        <taxon>Agaricineae</taxon>
        <taxon>Agaricaceae</taxon>
        <taxon>Agaricus</taxon>
    </lineage>
</organism>
<comment type="caution">
    <text evidence="2">The sequence shown here is derived from an EMBL/GenBank/DDBJ whole genome shotgun (WGS) entry which is preliminary data.</text>
</comment>
<proteinExistence type="predicted"/>
<keyword evidence="1" id="KW-0812">Transmembrane</keyword>
<gene>
    <name evidence="2" type="ORF">Agabi119p4_6896</name>
</gene>
<evidence type="ECO:0000313" key="2">
    <source>
        <dbReference type="EMBL" id="KAF7770922.1"/>
    </source>
</evidence>
<feature type="transmembrane region" description="Helical" evidence="1">
    <location>
        <begin position="137"/>
        <end position="156"/>
    </location>
</feature>
<dbReference type="AlphaFoldDB" id="A0A8H7F0F4"/>
<protein>
    <submittedName>
        <fullName evidence="2">Uncharacterized protein</fullName>
    </submittedName>
</protein>
<reference evidence="2 3" key="1">
    <citation type="journal article" name="Sci. Rep.">
        <title>Telomere-to-telomere assembled and centromere annotated genomes of the two main subspecies of the button mushroom Agaricus bisporus reveal especially polymorphic chromosome ends.</title>
        <authorList>
            <person name="Sonnenberg A.S.M."/>
            <person name="Sedaghat-Telgerd N."/>
            <person name="Lavrijssen B."/>
            <person name="Ohm R.A."/>
            <person name="Hendrickx P.M."/>
            <person name="Scholtmeijer K."/>
            <person name="Baars J.J.P."/>
            <person name="van Peer A."/>
        </authorList>
    </citation>
    <scope>NUCLEOTIDE SEQUENCE [LARGE SCALE GENOMIC DNA]</scope>
    <source>
        <strain evidence="2 3">H119_p4</strain>
    </source>
</reference>
<keyword evidence="1" id="KW-1133">Transmembrane helix</keyword>